<comment type="caution">
    <text evidence="2">The sequence shown here is derived from an EMBL/GenBank/DDBJ whole genome shotgun (WGS) entry which is preliminary data.</text>
</comment>
<accession>A0A8H7CGQ4</accession>
<evidence type="ECO:0000313" key="2">
    <source>
        <dbReference type="EMBL" id="KAF7336745.1"/>
    </source>
</evidence>
<comment type="similarity">
    <text evidence="1">Belongs to the enoyl-CoA hydratase/isomerase family.</text>
</comment>
<dbReference type="Gene3D" id="3.90.226.10">
    <property type="entry name" value="2-enoyl-CoA Hydratase, Chain A, domain 1"/>
    <property type="match status" value="1"/>
</dbReference>
<dbReference type="SUPFAM" id="SSF52096">
    <property type="entry name" value="ClpP/crotonase"/>
    <property type="match status" value="1"/>
</dbReference>
<reference evidence="2" key="1">
    <citation type="submission" date="2020-05" db="EMBL/GenBank/DDBJ databases">
        <title>Mycena genomes resolve the evolution of fungal bioluminescence.</title>
        <authorList>
            <person name="Tsai I.J."/>
        </authorList>
    </citation>
    <scope>NUCLEOTIDE SEQUENCE</scope>
    <source>
        <strain evidence="2">CCC161011</strain>
    </source>
</reference>
<dbReference type="Proteomes" id="UP000620124">
    <property type="component" value="Unassembled WGS sequence"/>
</dbReference>
<gene>
    <name evidence="2" type="ORF">MVEN_02109600</name>
</gene>
<dbReference type="InterPro" id="IPR001753">
    <property type="entry name" value="Enoyl-CoA_hydra/iso"/>
</dbReference>
<dbReference type="Pfam" id="PF00378">
    <property type="entry name" value="ECH_1"/>
    <property type="match status" value="1"/>
</dbReference>
<proteinExistence type="inferred from homology"/>
<organism evidence="2 3">
    <name type="scientific">Mycena venus</name>
    <dbReference type="NCBI Taxonomy" id="2733690"/>
    <lineage>
        <taxon>Eukaryota</taxon>
        <taxon>Fungi</taxon>
        <taxon>Dikarya</taxon>
        <taxon>Basidiomycota</taxon>
        <taxon>Agaricomycotina</taxon>
        <taxon>Agaricomycetes</taxon>
        <taxon>Agaricomycetidae</taxon>
        <taxon>Agaricales</taxon>
        <taxon>Marasmiineae</taxon>
        <taxon>Mycenaceae</taxon>
        <taxon>Mycena</taxon>
    </lineage>
</organism>
<dbReference type="EMBL" id="JACAZI010000022">
    <property type="protein sequence ID" value="KAF7336745.1"/>
    <property type="molecule type" value="Genomic_DNA"/>
</dbReference>
<evidence type="ECO:0000256" key="1">
    <source>
        <dbReference type="ARBA" id="ARBA00005254"/>
    </source>
</evidence>
<dbReference type="PANTHER" id="PTHR43684">
    <property type="match status" value="1"/>
</dbReference>
<dbReference type="CDD" id="cd06558">
    <property type="entry name" value="crotonase-like"/>
    <property type="match status" value="1"/>
</dbReference>
<dbReference type="AlphaFoldDB" id="A0A8H7CGQ4"/>
<name>A0A8H7CGQ4_9AGAR</name>
<dbReference type="InterPro" id="IPR029045">
    <property type="entry name" value="ClpP/crotonase-like_dom_sf"/>
</dbReference>
<dbReference type="OrthoDB" id="2018133at2759"/>
<evidence type="ECO:0000313" key="3">
    <source>
        <dbReference type="Proteomes" id="UP000620124"/>
    </source>
</evidence>
<dbReference type="PANTHER" id="PTHR43684:SF4">
    <property type="entry name" value="ENOYL-COA HYDRATASE_ISOMERASE FAMILY PROTEIN (AFU_ORTHOLOGUE AFUA_1G01890)"/>
    <property type="match status" value="1"/>
</dbReference>
<keyword evidence="3" id="KW-1185">Reference proteome</keyword>
<protein>
    <submittedName>
        <fullName evidence="2">Enoyl-CoA-hydratase, peroxisomal</fullName>
    </submittedName>
</protein>
<dbReference type="InterPro" id="IPR051053">
    <property type="entry name" value="ECH/Chromodomain_protein"/>
</dbReference>
<sequence>MSVPPNYSTLGFKTIIVTLDGAVLVVLMNRSKQRNSWVAGVPEELRQVFDLADRDDRVKAVIVTSDHTAPAFCAGADISGGWEVLWDPEEEKEGPHAHRDSGGKTSLVIYRCRKITIVAVNGHAAGVGMTAMQLPFDFRFAWAGAKLTFPFVRRGIVPEAISSYLLPRLIGHSRANSLLLTGATFTPESPLIQGLYHQILPTREEVFPAALAFAKELAATTSQVSIAVAKGLIQNPGNSVEENHLYDSKAMRALGSTADGEEGIRSFKERREPKFTGTLSKDLGSWYPWWQQINTKHRNGKL</sequence>